<dbReference type="GO" id="GO:0008146">
    <property type="term" value="F:sulfotransferase activity"/>
    <property type="evidence" value="ECO:0007669"/>
    <property type="project" value="InterPro"/>
</dbReference>
<dbReference type="KEGG" id="nva:G3M78_01055"/>
<feature type="domain" description="Sulfotransferase" evidence="1">
    <location>
        <begin position="4"/>
        <end position="204"/>
    </location>
</feature>
<evidence type="ECO:0000313" key="2">
    <source>
        <dbReference type="EMBL" id="QPJ64065.1"/>
    </source>
</evidence>
<reference evidence="3" key="1">
    <citation type="submission" date="2020-02" db="EMBL/GenBank/DDBJ databases">
        <title>Genomic and physiological characterization of two novel Nitrospinaceae genera.</title>
        <authorList>
            <person name="Mueller A.J."/>
            <person name="Jung M.-Y."/>
            <person name="Strachan C.R."/>
            <person name="Herbold C.W."/>
            <person name="Kirkegaard R.H."/>
            <person name="Daims H."/>
        </authorList>
    </citation>
    <scope>NUCLEOTIDE SEQUENCE [LARGE SCALE GENOMIC DNA]</scope>
</reference>
<evidence type="ECO:0000313" key="3">
    <source>
        <dbReference type="Proteomes" id="UP000594464"/>
    </source>
</evidence>
<dbReference type="SUPFAM" id="SSF52540">
    <property type="entry name" value="P-loop containing nucleoside triphosphate hydrolases"/>
    <property type="match status" value="1"/>
</dbReference>
<dbReference type="InterPro" id="IPR027417">
    <property type="entry name" value="P-loop_NTPase"/>
</dbReference>
<dbReference type="Gene3D" id="3.40.50.300">
    <property type="entry name" value="P-loop containing nucleotide triphosphate hydrolases"/>
    <property type="match status" value="1"/>
</dbReference>
<dbReference type="AlphaFoldDB" id="A0A7T0G288"/>
<name>A0A7T0G288_9BACT</name>
<dbReference type="EMBL" id="CP048620">
    <property type="protein sequence ID" value="QPJ64065.1"/>
    <property type="molecule type" value="Genomic_DNA"/>
</dbReference>
<organism evidence="2 3">
    <name type="scientific">Candidatus Nitrohelix vancouverensis</name>
    <dbReference type="NCBI Taxonomy" id="2705534"/>
    <lineage>
        <taxon>Bacteria</taxon>
        <taxon>Pseudomonadati</taxon>
        <taxon>Nitrospinota/Tectimicrobiota group</taxon>
        <taxon>Nitrospinota</taxon>
        <taxon>Nitrospinia</taxon>
        <taxon>Nitrospinales</taxon>
        <taxon>Nitrospinaceae</taxon>
        <taxon>Candidatus Nitrohelix</taxon>
    </lineage>
</organism>
<protein>
    <recommendedName>
        <fullName evidence="1">Sulfotransferase domain-containing protein</fullName>
    </recommendedName>
</protein>
<dbReference type="Proteomes" id="UP000594464">
    <property type="component" value="Chromosome"/>
</dbReference>
<proteinExistence type="predicted"/>
<dbReference type="InterPro" id="IPR000863">
    <property type="entry name" value="Sulfotransferase_dom"/>
</dbReference>
<dbReference type="Pfam" id="PF00685">
    <property type="entry name" value="Sulfotransfer_1"/>
    <property type="match status" value="1"/>
</dbReference>
<evidence type="ECO:0000259" key="1">
    <source>
        <dbReference type="Pfam" id="PF00685"/>
    </source>
</evidence>
<gene>
    <name evidence="2" type="ORF">G3M78_01055</name>
</gene>
<accession>A0A7T0G288</accession>
<sequence>MKIDFLQVGFHKCGTSFINTNIYDIHPEIHCVHANENLELERLLLMKFILQDGLEYNSARFEKAFNVIGANLLSEQAHAINGLNFGPLLFMYRRRFDRKVIIERIRNFFGEVKVITCIRNQSTWLTGHYSHYLKSGGLLAFDDFLESFFHNPYLYKHEINWLPSVALLHELFGKDRVLVCLYEELNDAPQRFTDKITGFLETQPLAVNPEKVNPSMTRFGMFLKRMSNHLVRYDEGESDYAFKRDLYEANPSYLARAKQKFIYSFYKNATIRLSQKGGELFGGNIKIKLKASQLKKIKMEYGKDNMELSKLLDIDLGKYGYY</sequence>